<evidence type="ECO:0000313" key="3">
    <source>
        <dbReference type="Proteomes" id="UP000018936"/>
    </source>
</evidence>
<dbReference type="Proteomes" id="UP000018936">
    <property type="component" value="Unassembled WGS sequence"/>
</dbReference>
<name>V8NRU8_OPHHA</name>
<evidence type="ECO:0000256" key="1">
    <source>
        <dbReference type="SAM" id="MobiDB-lite"/>
    </source>
</evidence>
<protein>
    <submittedName>
        <fullName evidence="2">Uncharacterized protein</fullName>
    </submittedName>
</protein>
<comment type="caution">
    <text evidence="2">The sequence shown here is derived from an EMBL/GenBank/DDBJ whole genome shotgun (WGS) entry which is preliminary data.</text>
</comment>
<gene>
    <name evidence="2" type="ORF">L345_09446</name>
</gene>
<keyword evidence="3" id="KW-1185">Reference proteome</keyword>
<feature type="non-terminal residue" evidence="2">
    <location>
        <position position="1"/>
    </location>
</feature>
<feature type="region of interest" description="Disordered" evidence="1">
    <location>
        <begin position="288"/>
        <end position="317"/>
    </location>
</feature>
<dbReference type="AlphaFoldDB" id="V8NRU8"/>
<accession>V8NRU8</accession>
<dbReference type="EMBL" id="AZIM01002108">
    <property type="protein sequence ID" value="ETE64795.1"/>
    <property type="molecule type" value="Genomic_DNA"/>
</dbReference>
<proteinExistence type="predicted"/>
<evidence type="ECO:0000313" key="2">
    <source>
        <dbReference type="EMBL" id="ETE64795.1"/>
    </source>
</evidence>
<sequence length="491" mass="54773">MHYLTLWSVRSRHKRTNVPTVPPGQFQQSLILAQAADCRLDRPPRILTTSCSRLRGSPQPITASAHPIFGLHMPRFQSPHAPFLASTHPVGCMEAENGARRDGDRLEQLVVGIPGGRSNDNQLLMLNQAALKLTRLFAVCCKEAHCWEAEAEGWGPLGGRGFGNIRCIRHIEFPSTLGRGEGPTILIWALPCIVQASKPSPSLAREFLASTQPKGRIWSPMAVIYLRPCPFPTHPHFLLCIKIAVVACNPHTSCVSLGFFSFHSCQEETTFHNVLRDCKTLPHKTGRFAAQAHPPTEKDDKKQKHPPPSKYGPTIAKDKRIDLNTSRDRYWCTARMARACSGEGLGTIDQMKTDQVRSQQELKPKKNGCRNWVCLARRRTRRGTIAIFQYLGGSHQKEGVNLFTKAPEEQRRNVLTVRTINQWNSLPPEVGAAPSQEAFKKRLEGHLSGPGGNDVEFPAESLPTQLSYNTLAMNHQITRVENRPSTLQILL</sequence>
<organism evidence="2 3">
    <name type="scientific">Ophiophagus hannah</name>
    <name type="common">King cobra</name>
    <name type="synonym">Naja hannah</name>
    <dbReference type="NCBI Taxonomy" id="8665"/>
    <lineage>
        <taxon>Eukaryota</taxon>
        <taxon>Metazoa</taxon>
        <taxon>Chordata</taxon>
        <taxon>Craniata</taxon>
        <taxon>Vertebrata</taxon>
        <taxon>Euteleostomi</taxon>
        <taxon>Lepidosauria</taxon>
        <taxon>Squamata</taxon>
        <taxon>Bifurcata</taxon>
        <taxon>Unidentata</taxon>
        <taxon>Episquamata</taxon>
        <taxon>Toxicofera</taxon>
        <taxon>Serpentes</taxon>
        <taxon>Colubroidea</taxon>
        <taxon>Elapidae</taxon>
        <taxon>Elapinae</taxon>
        <taxon>Ophiophagus</taxon>
    </lineage>
</organism>
<reference evidence="2 3" key="1">
    <citation type="journal article" date="2013" name="Proc. Natl. Acad. Sci. U.S.A.">
        <title>The king cobra genome reveals dynamic gene evolution and adaptation in the snake venom system.</title>
        <authorList>
            <person name="Vonk F.J."/>
            <person name="Casewell N.R."/>
            <person name="Henkel C.V."/>
            <person name="Heimberg A.M."/>
            <person name="Jansen H.J."/>
            <person name="McCleary R.J."/>
            <person name="Kerkkamp H.M."/>
            <person name="Vos R.A."/>
            <person name="Guerreiro I."/>
            <person name="Calvete J.J."/>
            <person name="Wuster W."/>
            <person name="Woods A.E."/>
            <person name="Logan J.M."/>
            <person name="Harrison R.A."/>
            <person name="Castoe T.A."/>
            <person name="de Koning A.P."/>
            <person name="Pollock D.D."/>
            <person name="Yandell M."/>
            <person name="Calderon D."/>
            <person name="Renjifo C."/>
            <person name="Currier R.B."/>
            <person name="Salgado D."/>
            <person name="Pla D."/>
            <person name="Sanz L."/>
            <person name="Hyder A.S."/>
            <person name="Ribeiro J.M."/>
            <person name="Arntzen J.W."/>
            <person name="van den Thillart G.E."/>
            <person name="Boetzer M."/>
            <person name="Pirovano W."/>
            <person name="Dirks R.P."/>
            <person name="Spaink H.P."/>
            <person name="Duboule D."/>
            <person name="McGlinn E."/>
            <person name="Kini R.M."/>
            <person name="Richardson M.K."/>
        </authorList>
    </citation>
    <scope>NUCLEOTIDE SEQUENCE</scope>
    <source>
        <tissue evidence="2">Blood</tissue>
    </source>
</reference>